<name>A0A9P0A8K3_BEMTA</name>
<dbReference type="Proteomes" id="UP001152759">
    <property type="component" value="Chromosome 4"/>
</dbReference>
<dbReference type="SUPFAM" id="SSF64268">
    <property type="entry name" value="PX domain"/>
    <property type="match status" value="1"/>
</dbReference>
<keyword evidence="3" id="KW-0967">Endosome</keyword>
<dbReference type="GO" id="GO:1901981">
    <property type="term" value="F:phosphatidylinositol phosphate binding"/>
    <property type="evidence" value="ECO:0007669"/>
    <property type="project" value="TreeGrafter"/>
</dbReference>
<evidence type="ECO:0000313" key="10">
    <source>
        <dbReference type="Proteomes" id="UP001152759"/>
    </source>
</evidence>
<feature type="domain" description="PX" evidence="8">
    <location>
        <begin position="69"/>
        <end position="187"/>
    </location>
</feature>
<feature type="region of interest" description="Disordered" evidence="7">
    <location>
        <begin position="1"/>
        <end position="62"/>
    </location>
</feature>
<dbReference type="PANTHER" id="PTHR20939:SF11">
    <property type="entry name" value="LD12265P"/>
    <property type="match status" value="1"/>
</dbReference>
<protein>
    <recommendedName>
        <fullName evidence="8">PX domain-containing protein</fullName>
    </recommendedName>
</protein>
<feature type="compositionally biased region" description="Polar residues" evidence="7">
    <location>
        <begin position="35"/>
        <end position="59"/>
    </location>
</feature>
<sequence>MDDAIDEPQFKFNRGTMKLSPELPKSLDDHDGEISSWTSTPNETNGTNGTHSSSLNETTNSDDHNDLTCLRFEIVSTKTVQDDNAKKYVTYVMRVRLDGSEEDVHDTRIERRYTDFLELFSQLKQEQPTIMAQISFPRKLLVGNFSQESIACRSTSFEYLLRFVAVHDKLKLSPTTVAFLQQKEMTEVRHHIANQQHSLAIPILENTFRLLNKFYTDRHPAVLRALCLLVACCHAARSPDTERYAGIALRRFQGVSDFDLLQYYVPLLQLCATLDWTRAHKEHNYGTIIKERLADMKRRGMKVDGCLPLLELLLQHQEPKRD</sequence>
<dbReference type="SMART" id="SM00312">
    <property type="entry name" value="PX"/>
    <property type="match status" value="1"/>
</dbReference>
<dbReference type="InterPro" id="IPR039937">
    <property type="entry name" value="SNX20/SNX21"/>
</dbReference>
<gene>
    <name evidence="9" type="ORF">BEMITA_LOCUS6869</name>
</gene>
<dbReference type="EMBL" id="OU963865">
    <property type="protein sequence ID" value="CAH0387911.1"/>
    <property type="molecule type" value="Genomic_DNA"/>
</dbReference>
<evidence type="ECO:0000256" key="7">
    <source>
        <dbReference type="SAM" id="MobiDB-lite"/>
    </source>
</evidence>
<evidence type="ECO:0000259" key="8">
    <source>
        <dbReference type="PROSITE" id="PS50195"/>
    </source>
</evidence>
<dbReference type="GO" id="GO:0031901">
    <property type="term" value="C:early endosome membrane"/>
    <property type="evidence" value="ECO:0007669"/>
    <property type="project" value="UniProtKB-SubCell"/>
</dbReference>
<dbReference type="PANTHER" id="PTHR20939">
    <property type="entry name" value="SORTING NEXIN 20, 21"/>
    <property type="match status" value="1"/>
</dbReference>
<dbReference type="GO" id="GO:0015031">
    <property type="term" value="P:protein transport"/>
    <property type="evidence" value="ECO:0007669"/>
    <property type="project" value="UniProtKB-KW"/>
</dbReference>
<comment type="subcellular location">
    <subcellularLocation>
        <location evidence="1">Early endosome membrane</location>
        <topology evidence="1">Peripheral membrane protein</topology>
        <orientation evidence="1">Cytoplasmic side</orientation>
    </subcellularLocation>
</comment>
<keyword evidence="5" id="KW-0446">Lipid-binding</keyword>
<dbReference type="Gene3D" id="3.30.1520.10">
    <property type="entry name" value="Phox-like domain"/>
    <property type="match status" value="1"/>
</dbReference>
<evidence type="ECO:0000256" key="3">
    <source>
        <dbReference type="ARBA" id="ARBA00022753"/>
    </source>
</evidence>
<dbReference type="PROSITE" id="PS50195">
    <property type="entry name" value="PX"/>
    <property type="match status" value="1"/>
</dbReference>
<dbReference type="InterPro" id="IPR001683">
    <property type="entry name" value="PX_dom"/>
</dbReference>
<keyword evidence="10" id="KW-1185">Reference proteome</keyword>
<evidence type="ECO:0000256" key="5">
    <source>
        <dbReference type="ARBA" id="ARBA00023121"/>
    </source>
</evidence>
<dbReference type="InterPro" id="IPR036871">
    <property type="entry name" value="PX_dom_sf"/>
</dbReference>
<keyword evidence="6" id="KW-0472">Membrane</keyword>
<keyword evidence="2" id="KW-0813">Transport</keyword>
<evidence type="ECO:0000256" key="2">
    <source>
        <dbReference type="ARBA" id="ARBA00022448"/>
    </source>
</evidence>
<dbReference type="Pfam" id="PF00787">
    <property type="entry name" value="PX"/>
    <property type="match status" value="1"/>
</dbReference>
<evidence type="ECO:0000313" key="9">
    <source>
        <dbReference type="EMBL" id="CAH0387911.1"/>
    </source>
</evidence>
<reference evidence="9" key="1">
    <citation type="submission" date="2021-12" db="EMBL/GenBank/DDBJ databases">
        <authorList>
            <person name="King R."/>
        </authorList>
    </citation>
    <scope>NUCLEOTIDE SEQUENCE</scope>
</reference>
<evidence type="ECO:0000256" key="6">
    <source>
        <dbReference type="ARBA" id="ARBA00023136"/>
    </source>
</evidence>
<dbReference type="AlphaFoldDB" id="A0A9P0A8K3"/>
<proteinExistence type="predicted"/>
<keyword evidence="4" id="KW-0653">Protein transport</keyword>
<organism evidence="9 10">
    <name type="scientific">Bemisia tabaci</name>
    <name type="common">Sweetpotato whitefly</name>
    <name type="synonym">Aleurodes tabaci</name>
    <dbReference type="NCBI Taxonomy" id="7038"/>
    <lineage>
        <taxon>Eukaryota</taxon>
        <taxon>Metazoa</taxon>
        <taxon>Ecdysozoa</taxon>
        <taxon>Arthropoda</taxon>
        <taxon>Hexapoda</taxon>
        <taxon>Insecta</taxon>
        <taxon>Pterygota</taxon>
        <taxon>Neoptera</taxon>
        <taxon>Paraneoptera</taxon>
        <taxon>Hemiptera</taxon>
        <taxon>Sternorrhyncha</taxon>
        <taxon>Aleyrodoidea</taxon>
        <taxon>Aleyrodidae</taxon>
        <taxon>Aleyrodinae</taxon>
        <taxon>Bemisia</taxon>
    </lineage>
</organism>
<evidence type="ECO:0000256" key="4">
    <source>
        <dbReference type="ARBA" id="ARBA00022927"/>
    </source>
</evidence>
<evidence type="ECO:0000256" key="1">
    <source>
        <dbReference type="ARBA" id="ARBA00004469"/>
    </source>
</evidence>
<accession>A0A9P0A8K3</accession>